<evidence type="ECO:0000313" key="6">
    <source>
        <dbReference type="Proteomes" id="UP001347796"/>
    </source>
</evidence>
<evidence type="ECO:0000256" key="4">
    <source>
        <dbReference type="SAM" id="MobiDB-lite"/>
    </source>
</evidence>
<feature type="repeat" description="ANK" evidence="3">
    <location>
        <begin position="90"/>
        <end position="122"/>
    </location>
</feature>
<dbReference type="GO" id="GO:0035556">
    <property type="term" value="P:intracellular signal transduction"/>
    <property type="evidence" value="ECO:0007669"/>
    <property type="project" value="InterPro"/>
</dbReference>
<feature type="repeat" description="ANK" evidence="3">
    <location>
        <begin position="193"/>
        <end position="226"/>
    </location>
</feature>
<dbReference type="AlphaFoldDB" id="A0AAN8JB12"/>
<accession>A0AAN8JB12</accession>
<dbReference type="PROSITE" id="PS50088">
    <property type="entry name" value="ANK_REPEAT"/>
    <property type="match status" value="3"/>
</dbReference>
<dbReference type="PANTHER" id="PTHR24178">
    <property type="entry name" value="MOLTING PROTEIN MLT-4"/>
    <property type="match status" value="1"/>
</dbReference>
<feature type="compositionally biased region" description="Basic residues" evidence="4">
    <location>
        <begin position="1"/>
        <end position="15"/>
    </location>
</feature>
<dbReference type="Proteomes" id="UP001347796">
    <property type="component" value="Unassembled WGS sequence"/>
</dbReference>
<dbReference type="Gene3D" id="1.25.40.20">
    <property type="entry name" value="Ankyrin repeat-containing domain"/>
    <property type="match status" value="1"/>
</dbReference>
<dbReference type="InterPro" id="IPR002110">
    <property type="entry name" value="Ankyrin_rpt"/>
</dbReference>
<dbReference type="Pfam" id="PF12796">
    <property type="entry name" value="Ank_2"/>
    <property type="match status" value="1"/>
</dbReference>
<keyword evidence="6" id="KW-1185">Reference proteome</keyword>
<protein>
    <submittedName>
        <fullName evidence="5">Uncharacterized protein</fullName>
    </submittedName>
</protein>
<dbReference type="SMART" id="SM00248">
    <property type="entry name" value="ANK"/>
    <property type="match status" value="6"/>
</dbReference>
<evidence type="ECO:0000313" key="5">
    <source>
        <dbReference type="EMBL" id="KAK6171124.1"/>
    </source>
</evidence>
<gene>
    <name evidence="5" type="ORF">SNE40_019380</name>
</gene>
<dbReference type="Pfam" id="PF00023">
    <property type="entry name" value="Ank"/>
    <property type="match status" value="2"/>
</dbReference>
<dbReference type="InterPro" id="IPR036036">
    <property type="entry name" value="SOCS_box-like_dom_sf"/>
</dbReference>
<proteinExistence type="predicted"/>
<evidence type="ECO:0000256" key="3">
    <source>
        <dbReference type="PROSITE-ProRule" id="PRU00023"/>
    </source>
</evidence>
<organism evidence="5 6">
    <name type="scientific">Patella caerulea</name>
    <name type="common">Rayed Mediterranean limpet</name>
    <dbReference type="NCBI Taxonomy" id="87958"/>
    <lineage>
        <taxon>Eukaryota</taxon>
        <taxon>Metazoa</taxon>
        <taxon>Spiralia</taxon>
        <taxon>Lophotrochozoa</taxon>
        <taxon>Mollusca</taxon>
        <taxon>Gastropoda</taxon>
        <taxon>Patellogastropoda</taxon>
        <taxon>Patelloidea</taxon>
        <taxon>Patellidae</taxon>
        <taxon>Patella</taxon>
    </lineage>
</organism>
<name>A0AAN8JB12_PATCE</name>
<comment type="caution">
    <text evidence="5">The sequence shown here is derived from an EMBL/GenBank/DDBJ whole genome shotgun (WGS) entry which is preliminary data.</text>
</comment>
<keyword evidence="1" id="KW-0677">Repeat</keyword>
<dbReference type="PROSITE" id="PS50297">
    <property type="entry name" value="ANK_REP_REGION"/>
    <property type="match status" value="2"/>
</dbReference>
<dbReference type="SUPFAM" id="SSF48403">
    <property type="entry name" value="Ankyrin repeat"/>
    <property type="match status" value="1"/>
</dbReference>
<reference evidence="5 6" key="1">
    <citation type="submission" date="2024-01" db="EMBL/GenBank/DDBJ databases">
        <title>The genome of the rayed Mediterranean limpet Patella caerulea (Linnaeus, 1758).</title>
        <authorList>
            <person name="Anh-Thu Weber A."/>
            <person name="Halstead-Nussloch G."/>
        </authorList>
    </citation>
    <scope>NUCLEOTIDE SEQUENCE [LARGE SCALE GENOMIC DNA]</scope>
    <source>
        <strain evidence="5">AATW-2023a</strain>
        <tissue evidence="5">Whole specimen</tissue>
    </source>
</reference>
<evidence type="ECO:0000256" key="2">
    <source>
        <dbReference type="ARBA" id="ARBA00023043"/>
    </source>
</evidence>
<evidence type="ECO:0000256" key="1">
    <source>
        <dbReference type="ARBA" id="ARBA00022737"/>
    </source>
</evidence>
<dbReference type="EMBL" id="JAZGQO010000014">
    <property type="protein sequence ID" value="KAK6171124.1"/>
    <property type="molecule type" value="Genomic_DNA"/>
</dbReference>
<dbReference type="SUPFAM" id="SSF158235">
    <property type="entry name" value="SOCS box-like"/>
    <property type="match status" value="1"/>
</dbReference>
<feature type="region of interest" description="Disordered" evidence="4">
    <location>
        <begin position="1"/>
        <end position="20"/>
    </location>
</feature>
<feature type="repeat" description="ANK" evidence="3">
    <location>
        <begin position="160"/>
        <end position="192"/>
    </location>
</feature>
<sequence>MVRKMGNCHRRHRSQGHMTRLMRASRHQNHALVETILNKEKYIVNRSNYVGNAAIHYCFWQNTFFPRGSRERCLRLLIDAGANVNTVTLSGRTPLMYAVNYSYITCAKFLIDAKADVNTKDCFGQTALHYCVNTSPRHRRNDCVKLLLNASAICDAQTNEGRTPLMLAMQQGDPETCQMLIDAGCDLNRVDLDGCSALHYYFHQTQSFDSFKLLVSRGADINVIDHMDESLFEKALNCLDDKIIQYLIYENCVIRDEDLEGFLKPGFQFKPDKTKEKTIGLLLLACGHSFQDKDVFLDVFDIKDRVFSLKLICRNSIRQLMRSGIGRKVTQVDLPIPLYSYLLMKDLISPDIYKPANVKCCGFD</sequence>
<dbReference type="InterPro" id="IPR036770">
    <property type="entry name" value="Ankyrin_rpt-contain_sf"/>
</dbReference>
<keyword evidence="2 3" id="KW-0040">ANK repeat</keyword>